<reference evidence="3" key="1">
    <citation type="journal article" date="2015" name="Genome Announc.">
        <title>Draft genome sequence of the cellulolytic fungus Chaetomium globosum.</title>
        <authorList>
            <person name="Cuomo C.A."/>
            <person name="Untereiner W.A."/>
            <person name="Ma L.-J."/>
            <person name="Grabherr M."/>
            <person name="Birren B.W."/>
        </authorList>
    </citation>
    <scope>NUCLEOTIDE SEQUENCE [LARGE SCALE GENOMIC DNA]</scope>
    <source>
        <strain evidence="3">ATCC 6205 / CBS 148.51 / DSM 1962 / NBRC 6347 / NRRL 1970</strain>
    </source>
</reference>
<proteinExistence type="predicted"/>
<evidence type="ECO:0000313" key="2">
    <source>
        <dbReference type="EMBL" id="EAQ87489.1"/>
    </source>
</evidence>
<feature type="region of interest" description="Disordered" evidence="1">
    <location>
        <begin position="400"/>
        <end position="451"/>
    </location>
</feature>
<dbReference type="HOGENOM" id="CLU_582657_0_0_1"/>
<dbReference type="EMBL" id="CH408032">
    <property type="protein sequence ID" value="EAQ87489.1"/>
    <property type="molecule type" value="Genomic_DNA"/>
</dbReference>
<dbReference type="InParanoid" id="Q2H288"/>
<evidence type="ECO:0000256" key="1">
    <source>
        <dbReference type="SAM" id="MobiDB-lite"/>
    </source>
</evidence>
<keyword evidence="3" id="KW-1185">Reference proteome</keyword>
<sequence length="469" mass="52103">MACAQCRAILYCSERCAQESHHRHRKLCHKFKTTKDPDIPNQVRAVLFSTEEQRPKVIYLDANQWEAGAETAIRMMPVEPSASPVVIFTVTANPLTGRRLPFDLKIVSRACILPLNMTLQWCFNENWELPSPRFPWTGSIAAVRVNPATGVAEGMTMADFKDILEFFVWYAHKFTPEMYAYADQFSMDAVAAPIRGVVIRCAATESRRPREGAFVSTVVDHLHPIRGFHIPAEVKFTASRTRRWRPTKAAGIACPATRANARASELMLKIPQVNPPLSETEIQEAVLKIDGDVLVVREDGQDLDIVDVEAMCLEGRNWAAMTSRGKPCFIYPATYQETLRKQQTESLRLTNLSTTGFAAFGPDGAHLVMAPDQTIPSLWTKVKANGVVTFEGFSFRPAAAPASGGGGGGMDVGEPEPTWAPVSRMQPVFLQQPARPDNSTYPEPPPQTYNYSAQFIAEEDLPSFNNRQT</sequence>
<dbReference type="Proteomes" id="UP000001056">
    <property type="component" value="Unassembled WGS sequence"/>
</dbReference>
<dbReference type="VEuPathDB" id="FungiDB:CHGG_04108"/>
<evidence type="ECO:0008006" key="4">
    <source>
        <dbReference type="Google" id="ProtNLM"/>
    </source>
</evidence>
<dbReference type="GeneID" id="4391864"/>
<name>Q2H288_CHAGB</name>
<organism evidence="2 3">
    <name type="scientific">Chaetomium globosum (strain ATCC 6205 / CBS 148.51 / DSM 1962 / NBRC 6347 / NRRL 1970)</name>
    <name type="common">Soil fungus</name>
    <dbReference type="NCBI Taxonomy" id="306901"/>
    <lineage>
        <taxon>Eukaryota</taxon>
        <taxon>Fungi</taxon>
        <taxon>Dikarya</taxon>
        <taxon>Ascomycota</taxon>
        <taxon>Pezizomycotina</taxon>
        <taxon>Sordariomycetes</taxon>
        <taxon>Sordariomycetidae</taxon>
        <taxon>Sordariales</taxon>
        <taxon>Chaetomiaceae</taxon>
        <taxon>Chaetomium</taxon>
    </lineage>
</organism>
<dbReference type="RefSeq" id="XP_001223322.1">
    <property type="nucleotide sequence ID" value="XM_001223321.1"/>
</dbReference>
<protein>
    <recommendedName>
        <fullName evidence="4">Suppressor of anucleate metulae protein B</fullName>
    </recommendedName>
</protein>
<accession>Q2H288</accession>
<evidence type="ECO:0000313" key="3">
    <source>
        <dbReference type="Proteomes" id="UP000001056"/>
    </source>
</evidence>
<gene>
    <name evidence="2" type="ORF">CHGG_04108</name>
</gene>
<dbReference type="AlphaFoldDB" id="Q2H288"/>
<dbReference type="OrthoDB" id="4568506at2759"/>